<organism evidence="1">
    <name type="scientific">Oryza brachyantha</name>
    <name type="common">malo sina</name>
    <dbReference type="NCBI Taxonomy" id="4533"/>
    <lineage>
        <taxon>Eukaryota</taxon>
        <taxon>Viridiplantae</taxon>
        <taxon>Streptophyta</taxon>
        <taxon>Embryophyta</taxon>
        <taxon>Tracheophyta</taxon>
        <taxon>Spermatophyta</taxon>
        <taxon>Magnoliopsida</taxon>
        <taxon>Liliopsida</taxon>
        <taxon>Poales</taxon>
        <taxon>Poaceae</taxon>
        <taxon>BOP clade</taxon>
        <taxon>Oryzoideae</taxon>
        <taxon>Oryzeae</taxon>
        <taxon>Oryzinae</taxon>
        <taxon>Oryza</taxon>
    </lineage>
</organism>
<evidence type="ECO:0000313" key="1">
    <source>
        <dbReference type="EnsemblPlants" id="OB05G20230.1"/>
    </source>
</evidence>
<dbReference type="Proteomes" id="UP000006038">
    <property type="component" value="Chromosome 5"/>
</dbReference>
<protein>
    <submittedName>
        <fullName evidence="1">Uncharacterized protein</fullName>
    </submittedName>
</protein>
<dbReference type="STRING" id="4533.J3M5Z9"/>
<proteinExistence type="predicted"/>
<dbReference type="Gramene" id="OB05G20230.1">
    <property type="protein sequence ID" value="OB05G20230.1"/>
    <property type="gene ID" value="OB05G20230"/>
</dbReference>
<accession>J3M5Z9</accession>
<name>J3M5Z9_ORYBR</name>
<dbReference type="AlphaFoldDB" id="J3M5Z9"/>
<dbReference type="HOGENOM" id="CLU_2100681_0_0_1"/>
<evidence type="ECO:0000313" key="2">
    <source>
        <dbReference type="Proteomes" id="UP000006038"/>
    </source>
</evidence>
<reference evidence="1" key="1">
    <citation type="journal article" date="2013" name="Nat. Commun.">
        <title>Whole-genome sequencing of Oryza brachyantha reveals mechanisms underlying Oryza genome evolution.</title>
        <authorList>
            <person name="Chen J."/>
            <person name="Huang Q."/>
            <person name="Gao D."/>
            <person name="Wang J."/>
            <person name="Lang Y."/>
            <person name="Liu T."/>
            <person name="Li B."/>
            <person name="Bai Z."/>
            <person name="Luis Goicoechea J."/>
            <person name="Liang C."/>
            <person name="Chen C."/>
            <person name="Zhang W."/>
            <person name="Sun S."/>
            <person name="Liao Y."/>
            <person name="Zhang X."/>
            <person name="Yang L."/>
            <person name="Song C."/>
            <person name="Wang M."/>
            <person name="Shi J."/>
            <person name="Liu G."/>
            <person name="Liu J."/>
            <person name="Zhou H."/>
            <person name="Zhou W."/>
            <person name="Yu Q."/>
            <person name="An N."/>
            <person name="Chen Y."/>
            <person name="Cai Q."/>
            <person name="Wang B."/>
            <person name="Liu B."/>
            <person name="Min J."/>
            <person name="Huang Y."/>
            <person name="Wu H."/>
            <person name="Li Z."/>
            <person name="Zhang Y."/>
            <person name="Yin Y."/>
            <person name="Song W."/>
            <person name="Jiang J."/>
            <person name="Jackson S.A."/>
            <person name="Wing R.A."/>
            <person name="Wang J."/>
            <person name="Chen M."/>
        </authorList>
    </citation>
    <scope>NUCLEOTIDE SEQUENCE [LARGE SCALE GENOMIC DNA]</scope>
    <source>
        <strain evidence="1">cv. IRGC 101232</strain>
    </source>
</reference>
<dbReference type="EnsemblPlants" id="OB05G20230.1">
    <property type="protein sequence ID" value="OB05G20230.1"/>
    <property type="gene ID" value="OB05G20230"/>
</dbReference>
<keyword evidence="2" id="KW-1185">Reference proteome</keyword>
<reference evidence="1" key="2">
    <citation type="submission" date="2013-04" db="UniProtKB">
        <authorList>
            <consortium name="EnsemblPlants"/>
        </authorList>
    </citation>
    <scope>IDENTIFICATION</scope>
</reference>
<sequence length="116" mass="12611">MPAAPSPGRLFRFLPPHSRPQGTDIAAAAGWTVAGVSTAIWLVQLVDLAEAICVKQKSMEFQLIRGADVTVCTLDVFVIMDSWDATGLNLFLVASKEHKFQAAVEPAKKFRGGQLW</sequence>